<dbReference type="InterPro" id="IPR000999">
    <property type="entry name" value="RNase_III_dom"/>
</dbReference>
<feature type="region of interest" description="Disordered" evidence="6">
    <location>
        <begin position="547"/>
        <end position="588"/>
    </location>
</feature>
<dbReference type="InterPro" id="IPR036389">
    <property type="entry name" value="RNase_III_sf"/>
</dbReference>
<dbReference type="SUPFAM" id="SSF69065">
    <property type="entry name" value="RNase III domain-like"/>
    <property type="match status" value="2"/>
</dbReference>
<feature type="region of interest" description="Disordered" evidence="6">
    <location>
        <begin position="708"/>
        <end position="728"/>
    </location>
</feature>
<dbReference type="EMBL" id="DAKRPA010000015">
    <property type="protein sequence ID" value="DBA03821.1"/>
    <property type="molecule type" value="Genomic_DNA"/>
</dbReference>
<evidence type="ECO:0000259" key="8">
    <source>
        <dbReference type="PROSITE" id="PS51327"/>
    </source>
</evidence>
<evidence type="ECO:0000313" key="9">
    <source>
        <dbReference type="EMBL" id="DBA03821.1"/>
    </source>
</evidence>
<dbReference type="Gene3D" id="3.40.50.300">
    <property type="entry name" value="P-loop containing nucleotide triphosphate hydrolases"/>
    <property type="match status" value="1"/>
</dbReference>
<dbReference type="PROSITE" id="PS00517">
    <property type="entry name" value="RNASE_3_1"/>
    <property type="match status" value="1"/>
</dbReference>
<keyword evidence="2" id="KW-0378">Hydrolase</keyword>
<dbReference type="CDD" id="cd00593">
    <property type="entry name" value="RIBOc"/>
    <property type="match status" value="2"/>
</dbReference>
<gene>
    <name evidence="9" type="ORF">N0F65_005711</name>
</gene>
<keyword evidence="5" id="KW-0694">RNA-binding</keyword>
<dbReference type="GO" id="GO:0004525">
    <property type="term" value="F:ribonuclease III activity"/>
    <property type="evidence" value="ECO:0007669"/>
    <property type="project" value="InterPro"/>
</dbReference>
<dbReference type="Proteomes" id="UP001146120">
    <property type="component" value="Unassembled WGS sequence"/>
</dbReference>
<dbReference type="Gene3D" id="1.10.1520.10">
    <property type="entry name" value="Ribonuclease III domain"/>
    <property type="match status" value="2"/>
</dbReference>
<dbReference type="GO" id="GO:0005524">
    <property type="term" value="F:ATP binding"/>
    <property type="evidence" value="ECO:0007669"/>
    <property type="project" value="UniProtKB-KW"/>
</dbReference>
<evidence type="ECO:0000256" key="3">
    <source>
        <dbReference type="ARBA" id="ARBA00022806"/>
    </source>
</evidence>
<dbReference type="SUPFAM" id="SSF52540">
    <property type="entry name" value="P-loop containing nucleoside triphosphate hydrolases"/>
    <property type="match status" value="1"/>
</dbReference>
<feature type="domain" description="RNase III" evidence="7">
    <location>
        <begin position="1090"/>
        <end position="1198"/>
    </location>
</feature>
<evidence type="ECO:0000256" key="2">
    <source>
        <dbReference type="ARBA" id="ARBA00022801"/>
    </source>
</evidence>
<evidence type="ECO:0000256" key="1">
    <source>
        <dbReference type="ARBA" id="ARBA00022741"/>
    </source>
</evidence>
<keyword evidence="10" id="KW-1185">Reference proteome</keyword>
<dbReference type="SMART" id="SM00535">
    <property type="entry name" value="RIBOc"/>
    <property type="match status" value="2"/>
</dbReference>
<evidence type="ECO:0000313" key="10">
    <source>
        <dbReference type="Proteomes" id="UP001146120"/>
    </source>
</evidence>
<feature type="compositionally biased region" description="Polar residues" evidence="6">
    <location>
        <begin position="562"/>
        <end position="580"/>
    </location>
</feature>
<name>A0AAV2Z8U5_9STRA</name>
<comment type="caution">
    <text evidence="9">The sequence shown here is derived from an EMBL/GenBank/DDBJ whole genome shotgun (WGS) entry which is preliminary data.</text>
</comment>
<reference evidence="9" key="1">
    <citation type="submission" date="2022-11" db="EMBL/GenBank/DDBJ databases">
        <authorList>
            <person name="Morgan W.R."/>
            <person name="Tartar A."/>
        </authorList>
    </citation>
    <scope>NUCLEOTIDE SEQUENCE</scope>
    <source>
        <strain evidence="9">ARSEF 373</strain>
    </source>
</reference>
<sequence>MALWPHQDEVVALARVRNALVCSSDRVGKTYMCSMMAREALGQKDWVVAVVASHDDATALSRQLTRVCSTRVGGDLHCSARSAWQDDDAWLQDHLRRHQLLLLSPRALLLLLRRQVLELHRVALLVVDGFDQVELSAPALFRTVNEHAAAMEMPRPLRVFATTKLSAAAVVTGPLAASPLLQLVQVINLVPAVPAGERNRTQQLAPILCETIDVETGNGAAAAAATAAGTNERSSARDFVLGANPGNIDVVAALRAALTLIAGRDERKKQEKVDRFIKNAELVLGQLGDWCLVKFAELELQLLLFEWLTRTRNDASVGNRRECNVINDSVQATVTGTEMLETMLSAQRNPTNADQNLAKTVLDAISWLHTHARSVFPQGVTQRLLKVSEVVRCHLESSLDPKAVRCRVLVERRCVARVVAEYLNVALADLSLPPPASILGSRHARIAGSTGLSTPTKIVEMAQRCAINVIVTTIPTETADSADAVNLPQSDLIVAMDEIQDPSRLHSAARQACPINGSLVCIRDATDSDARRFSALVARMKEALSIDQNEQRRDGVDEPCESNPTDWQRQSRRPSPSTAVRKQDPEYQIAHRDTGAVLSHENSVACLSAFFDSLPRNNSVRTRPQYLVARRATGRKEASTGSISFDYSAKLQIPAVIGIKQTYSSPTTDSEEQAKGIVAFNACKDLLKRGLLDRRFKSILLDDEGESIHPHDEVRTPTSEGNGGADAHIPDTVYVDEEDFARITNMTDLSTRNTYDLPFVTADSVGLQQVKHKLDEAAKNKKAIMYLHTLLDMKLAVLTTSPLPKRDCDLASDWTFRVPSSTPDSTEVRTITIEGAISVELDKSQLESALNFHLTLTSSVCVTSNEKVIEPSNLQGDALWAACTKQSDKGYLIVPIKGSVGATIDWETIDTVTRQPYLKPMSPLDPARLPHAHDWIVTAQGRPGVYAVVSVTHLTAANVLQNNPLWWQKRSKQESSGENPIIGRWYSRQDFEAVDPSQRLLHCIRLPVTDSLVRNEDLRNVSSPKALAHRLLLPEYVSVLNISKGIFLAAMEIVPLLHELERRCQMRTLVKKIGIDLDTGLLMGATTKPDYERCETIGDTFLKLETSWYLFENRRDITSEGLLSENRSHIVQNTRLNQFAFTRQLDQFISFPAALQAHPFRSWLPSCSLKHMIPVVAPSKWIADVVEALCGAYLIGQGELGARNFLKWVGVAVPDKPQVLARPFYPDCIPRPLEHQVELSECSPQFSVAHFDDLTSRLAVLQTRMNYRFKNQLLLLEAITHSSVSRMILQDNEASGHTNGSHQQLWRGNYERLEYLGDAIIEYLTLSYAFVKHSDWLPGSLSFWKSATVCNDALGKTALACFGVDECIVAKVQVDGETRDLIQSIKRTYADAPVGSSVLPYSAPRIRRKVGSQTRTCPPSFPKMFGDVFEALIAAVFLDSGHDMHLVRDVFLGPLLETVGDDALAFVCRESGLHRDEDLDF</sequence>
<dbReference type="InterPro" id="IPR027417">
    <property type="entry name" value="P-loop_NTPase"/>
</dbReference>
<evidence type="ECO:0008006" key="11">
    <source>
        <dbReference type="Google" id="ProtNLM"/>
    </source>
</evidence>
<feature type="compositionally biased region" description="Basic and acidic residues" evidence="6">
    <location>
        <begin position="547"/>
        <end position="556"/>
    </location>
</feature>
<dbReference type="PROSITE" id="PS50142">
    <property type="entry name" value="RNASE_3_2"/>
    <property type="match status" value="2"/>
</dbReference>
<protein>
    <recommendedName>
        <fullName evidence="11">Dicer-like protein 1</fullName>
    </recommendedName>
</protein>
<dbReference type="Pfam" id="PF00636">
    <property type="entry name" value="Ribonuclease_3"/>
    <property type="match status" value="2"/>
</dbReference>
<proteinExistence type="predicted"/>
<evidence type="ECO:0000259" key="7">
    <source>
        <dbReference type="PROSITE" id="PS50142"/>
    </source>
</evidence>
<keyword evidence="4" id="KW-0067">ATP-binding</keyword>
<keyword evidence="3" id="KW-0347">Helicase</keyword>
<dbReference type="PROSITE" id="PS51327">
    <property type="entry name" value="DICER_DSRBF"/>
    <property type="match status" value="1"/>
</dbReference>
<evidence type="ECO:0000256" key="6">
    <source>
        <dbReference type="SAM" id="MobiDB-lite"/>
    </source>
</evidence>
<feature type="domain" description="Dicer dsRNA-binding fold" evidence="8">
    <location>
        <begin position="603"/>
        <end position="706"/>
    </location>
</feature>
<dbReference type="GO" id="GO:0006396">
    <property type="term" value="P:RNA processing"/>
    <property type="evidence" value="ECO:0007669"/>
    <property type="project" value="InterPro"/>
</dbReference>
<dbReference type="GO" id="GO:0003723">
    <property type="term" value="F:RNA binding"/>
    <property type="evidence" value="ECO:0007669"/>
    <property type="project" value="UniProtKB-UniRule"/>
</dbReference>
<evidence type="ECO:0000256" key="5">
    <source>
        <dbReference type="PROSITE-ProRule" id="PRU00657"/>
    </source>
</evidence>
<reference evidence="9" key="2">
    <citation type="journal article" date="2023" name="Microbiol Resour">
        <title>Decontamination and Annotation of the Draft Genome Sequence of the Oomycete Lagenidium giganteum ARSEF 373.</title>
        <authorList>
            <person name="Morgan W.R."/>
            <person name="Tartar A."/>
        </authorList>
    </citation>
    <scope>NUCLEOTIDE SEQUENCE</scope>
    <source>
        <strain evidence="9">ARSEF 373</strain>
    </source>
</reference>
<dbReference type="PANTHER" id="PTHR14950">
    <property type="entry name" value="DICER-RELATED"/>
    <property type="match status" value="1"/>
</dbReference>
<dbReference type="Pfam" id="PF03368">
    <property type="entry name" value="Dicer_dimer"/>
    <property type="match status" value="1"/>
</dbReference>
<dbReference type="Gene3D" id="3.30.160.380">
    <property type="entry name" value="Dicer dimerisation domain"/>
    <property type="match status" value="1"/>
</dbReference>
<dbReference type="InterPro" id="IPR005034">
    <property type="entry name" value="Dicer_dimerisation"/>
</dbReference>
<accession>A0AAV2Z8U5</accession>
<dbReference type="InterPro" id="IPR038248">
    <property type="entry name" value="Dicer_dimer_sf"/>
</dbReference>
<organism evidence="9 10">
    <name type="scientific">Lagenidium giganteum</name>
    <dbReference type="NCBI Taxonomy" id="4803"/>
    <lineage>
        <taxon>Eukaryota</taxon>
        <taxon>Sar</taxon>
        <taxon>Stramenopiles</taxon>
        <taxon>Oomycota</taxon>
        <taxon>Peronosporomycetes</taxon>
        <taxon>Pythiales</taxon>
        <taxon>Pythiaceae</taxon>
    </lineage>
</organism>
<evidence type="ECO:0000256" key="4">
    <source>
        <dbReference type="ARBA" id="ARBA00022840"/>
    </source>
</evidence>
<dbReference type="GO" id="GO:0004386">
    <property type="term" value="F:helicase activity"/>
    <property type="evidence" value="ECO:0007669"/>
    <property type="project" value="UniProtKB-KW"/>
</dbReference>
<keyword evidence="1" id="KW-0547">Nucleotide-binding</keyword>
<feature type="domain" description="RNase III" evidence="7">
    <location>
        <begin position="1258"/>
        <end position="1441"/>
    </location>
</feature>